<dbReference type="EMBL" id="LAZR01035452">
    <property type="protein sequence ID" value="KKL27474.1"/>
    <property type="molecule type" value="Genomic_DNA"/>
</dbReference>
<gene>
    <name evidence="1" type="ORF">LCGC14_2384800</name>
</gene>
<protein>
    <submittedName>
        <fullName evidence="1">Uncharacterized protein</fullName>
    </submittedName>
</protein>
<comment type="caution">
    <text evidence="1">The sequence shown here is derived from an EMBL/GenBank/DDBJ whole genome shotgun (WGS) entry which is preliminary data.</text>
</comment>
<reference evidence="1" key="1">
    <citation type="journal article" date="2015" name="Nature">
        <title>Complex archaea that bridge the gap between prokaryotes and eukaryotes.</title>
        <authorList>
            <person name="Spang A."/>
            <person name="Saw J.H."/>
            <person name="Jorgensen S.L."/>
            <person name="Zaremba-Niedzwiedzka K."/>
            <person name="Martijn J."/>
            <person name="Lind A.E."/>
            <person name="van Eijk R."/>
            <person name="Schleper C."/>
            <person name="Guy L."/>
            <person name="Ettema T.J."/>
        </authorList>
    </citation>
    <scope>NUCLEOTIDE SEQUENCE</scope>
</reference>
<accession>A0A0F9C001</accession>
<name>A0A0F9C001_9ZZZZ</name>
<proteinExistence type="predicted"/>
<organism evidence="1">
    <name type="scientific">marine sediment metagenome</name>
    <dbReference type="NCBI Taxonomy" id="412755"/>
    <lineage>
        <taxon>unclassified sequences</taxon>
        <taxon>metagenomes</taxon>
        <taxon>ecological metagenomes</taxon>
    </lineage>
</organism>
<evidence type="ECO:0000313" key="1">
    <source>
        <dbReference type="EMBL" id="KKL27474.1"/>
    </source>
</evidence>
<dbReference type="AlphaFoldDB" id="A0A0F9C001"/>
<sequence>MKFSDDNLPELGQKVRVDGQGKRIDEIGFVFAIVHRYEIGQIIQVATTVVSADHMLQSGADLRKVGPTVLSSIDD</sequence>